<dbReference type="Proteomes" id="UP000823388">
    <property type="component" value="Chromosome 9N"/>
</dbReference>
<proteinExistence type="predicted"/>
<dbReference type="AlphaFoldDB" id="A0A8T0MHJ3"/>
<accession>A0A8T0MHJ3</accession>
<name>A0A8T0MHJ3_PANVG</name>
<evidence type="ECO:0000313" key="2">
    <source>
        <dbReference type="EMBL" id="KAG2535552.1"/>
    </source>
</evidence>
<sequence>MVGDSLSSSHSLTARFSRSVLTLASGSQKVGAARSERHRRPATLSPICSARPGARRSVRPSGSGREQAALRPARREWSGGAAAACVRRPAMAGKHTPELEPQGIRRW</sequence>
<keyword evidence="3" id="KW-1185">Reference proteome</keyword>
<comment type="caution">
    <text evidence="2">The sequence shown here is derived from an EMBL/GenBank/DDBJ whole genome shotgun (WGS) entry which is preliminary data.</text>
</comment>
<feature type="compositionally biased region" description="Polar residues" evidence="1">
    <location>
        <begin position="17"/>
        <end position="28"/>
    </location>
</feature>
<feature type="region of interest" description="Disordered" evidence="1">
    <location>
        <begin position="17"/>
        <end position="81"/>
    </location>
</feature>
<protein>
    <submittedName>
        <fullName evidence="2">Uncharacterized protein</fullName>
    </submittedName>
</protein>
<reference evidence="2" key="1">
    <citation type="submission" date="2020-05" db="EMBL/GenBank/DDBJ databases">
        <title>WGS assembly of Panicum virgatum.</title>
        <authorList>
            <person name="Lovell J.T."/>
            <person name="Jenkins J."/>
            <person name="Shu S."/>
            <person name="Juenger T.E."/>
            <person name="Schmutz J."/>
        </authorList>
    </citation>
    <scope>NUCLEOTIDE SEQUENCE</scope>
    <source>
        <strain evidence="2">AP13</strain>
    </source>
</reference>
<feature type="region of interest" description="Disordered" evidence="1">
    <location>
        <begin position="88"/>
        <end position="107"/>
    </location>
</feature>
<gene>
    <name evidence="2" type="ORF">PVAP13_9NG122573</name>
</gene>
<evidence type="ECO:0000256" key="1">
    <source>
        <dbReference type="SAM" id="MobiDB-lite"/>
    </source>
</evidence>
<dbReference type="EMBL" id="CM029054">
    <property type="protein sequence ID" value="KAG2535552.1"/>
    <property type="molecule type" value="Genomic_DNA"/>
</dbReference>
<organism evidence="2 3">
    <name type="scientific">Panicum virgatum</name>
    <name type="common">Blackwell switchgrass</name>
    <dbReference type="NCBI Taxonomy" id="38727"/>
    <lineage>
        <taxon>Eukaryota</taxon>
        <taxon>Viridiplantae</taxon>
        <taxon>Streptophyta</taxon>
        <taxon>Embryophyta</taxon>
        <taxon>Tracheophyta</taxon>
        <taxon>Spermatophyta</taxon>
        <taxon>Magnoliopsida</taxon>
        <taxon>Liliopsida</taxon>
        <taxon>Poales</taxon>
        <taxon>Poaceae</taxon>
        <taxon>PACMAD clade</taxon>
        <taxon>Panicoideae</taxon>
        <taxon>Panicodae</taxon>
        <taxon>Paniceae</taxon>
        <taxon>Panicinae</taxon>
        <taxon>Panicum</taxon>
        <taxon>Panicum sect. Hiantes</taxon>
    </lineage>
</organism>
<evidence type="ECO:0000313" key="3">
    <source>
        <dbReference type="Proteomes" id="UP000823388"/>
    </source>
</evidence>